<evidence type="ECO:0000313" key="10">
    <source>
        <dbReference type="Proteomes" id="UP000572817"/>
    </source>
</evidence>
<evidence type="ECO:0000259" key="7">
    <source>
        <dbReference type="PROSITE" id="PS00623"/>
    </source>
</evidence>
<evidence type="ECO:0000256" key="6">
    <source>
        <dbReference type="SAM" id="SignalP"/>
    </source>
</evidence>
<dbReference type="PANTHER" id="PTHR11552">
    <property type="entry name" value="GLUCOSE-METHANOL-CHOLINE GMC OXIDOREDUCTASE"/>
    <property type="match status" value="1"/>
</dbReference>
<dbReference type="AlphaFoldDB" id="A0A8H4IPZ2"/>
<feature type="binding site" evidence="4">
    <location>
        <position position="301"/>
    </location>
    <ligand>
        <name>FAD</name>
        <dbReference type="ChEBI" id="CHEBI:57692"/>
    </ligand>
</feature>
<dbReference type="EMBL" id="WWBZ02000040">
    <property type="protein sequence ID" value="KAF4305540.1"/>
    <property type="molecule type" value="Genomic_DNA"/>
</dbReference>
<accession>A0A8H4IPZ2</accession>
<feature type="chain" id="PRO_5034740088" evidence="6">
    <location>
        <begin position="22"/>
        <end position="641"/>
    </location>
</feature>
<feature type="binding site" evidence="4">
    <location>
        <position position="154"/>
    </location>
    <ligand>
        <name>FAD</name>
        <dbReference type="ChEBI" id="CHEBI:57692"/>
    </ligand>
</feature>
<dbReference type="SUPFAM" id="SSF54373">
    <property type="entry name" value="FAD-linked reductases, C-terminal domain"/>
    <property type="match status" value="1"/>
</dbReference>
<protein>
    <submittedName>
        <fullName evidence="9">BetA, Choline dehydrogenase and related flavoprotein</fullName>
    </submittedName>
</protein>
<dbReference type="PIRSF" id="PIRSF000137">
    <property type="entry name" value="Alcohol_oxidase"/>
    <property type="match status" value="1"/>
</dbReference>
<reference evidence="9" key="1">
    <citation type="submission" date="2020-04" db="EMBL/GenBank/DDBJ databases">
        <title>Genome Assembly and Annotation of Botryosphaeria dothidea sdau 11-99, a Latent Pathogen of Apple Fruit Ring Rot in China.</title>
        <authorList>
            <person name="Yu C."/>
            <person name="Diao Y."/>
            <person name="Lu Q."/>
            <person name="Zhao J."/>
            <person name="Cui S."/>
            <person name="Peng C."/>
            <person name="He B."/>
            <person name="Liu H."/>
        </authorList>
    </citation>
    <scope>NUCLEOTIDE SEQUENCE [LARGE SCALE GENOMIC DNA]</scope>
    <source>
        <strain evidence="9">Sdau11-99</strain>
    </source>
</reference>
<comment type="similarity">
    <text evidence="1 5">Belongs to the GMC oxidoreductase family.</text>
</comment>
<evidence type="ECO:0000256" key="4">
    <source>
        <dbReference type="PIRSR" id="PIRSR000137-2"/>
    </source>
</evidence>
<keyword evidence="5" id="KW-0285">Flavoprotein</keyword>
<evidence type="ECO:0000259" key="8">
    <source>
        <dbReference type="PROSITE" id="PS00624"/>
    </source>
</evidence>
<keyword evidence="4 5" id="KW-0274">FAD</keyword>
<dbReference type="Proteomes" id="UP000572817">
    <property type="component" value="Unassembled WGS sequence"/>
</dbReference>
<evidence type="ECO:0000256" key="1">
    <source>
        <dbReference type="ARBA" id="ARBA00010790"/>
    </source>
</evidence>
<dbReference type="GO" id="GO:0016614">
    <property type="term" value="F:oxidoreductase activity, acting on CH-OH group of donors"/>
    <property type="evidence" value="ECO:0007669"/>
    <property type="project" value="InterPro"/>
</dbReference>
<dbReference type="InterPro" id="IPR012132">
    <property type="entry name" value="GMC_OxRdtase"/>
</dbReference>
<evidence type="ECO:0000313" key="9">
    <source>
        <dbReference type="EMBL" id="KAF4305540.1"/>
    </source>
</evidence>
<feature type="active site" description="Proton acceptor" evidence="3">
    <location>
        <position position="621"/>
    </location>
</feature>
<dbReference type="Gene3D" id="3.50.50.60">
    <property type="entry name" value="FAD/NAD(P)-binding domain"/>
    <property type="match status" value="1"/>
</dbReference>
<evidence type="ECO:0000256" key="3">
    <source>
        <dbReference type="PIRSR" id="PIRSR000137-1"/>
    </source>
</evidence>
<evidence type="ECO:0000256" key="5">
    <source>
        <dbReference type="RuleBase" id="RU003968"/>
    </source>
</evidence>
<keyword evidence="10" id="KW-1185">Reference proteome</keyword>
<feature type="signal peptide" evidence="6">
    <location>
        <begin position="1"/>
        <end position="21"/>
    </location>
</feature>
<dbReference type="Pfam" id="PF00732">
    <property type="entry name" value="GMC_oxred_N"/>
    <property type="match status" value="1"/>
</dbReference>
<feature type="domain" description="Glucose-methanol-choline oxidoreductase N-terminal" evidence="8">
    <location>
        <begin position="337"/>
        <end position="351"/>
    </location>
</feature>
<dbReference type="PROSITE" id="PS00624">
    <property type="entry name" value="GMC_OXRED_2"/>
    <property type="match status" value="1"/>
</dbReference>
<dbReference type="PROSITE" id="PS00623">
    <property type="entry name" value="GMC_OXRED_1"/>
    <property type="match status" value="1"/>
</dbReference>
<dbReference type="GO" id="GO:0050660">
    <property type="term" value="F:flavin adenine dinucleotide binding"/>
    <property type="evidence" value="ECO:0007669"/>
    <property type="project" value="InterPro"/>
</dbReference>
<dbReference type="InterPro" id="IPR036188">
    <property type="entry name" value="FAD/NAD-bd_sf"/>
</dbReference>
<sequence length="641" mass="68693">MTRTVDFVASLLSLLFSLSLCSPILDPITNPYLENLASLLSGKGLVEGTLGAIGGAVGVEKTFDYVVVGGGTAGSAIGVRLAEAGASVAIVEAGGYYEIGKPVFGTTPAGGIVGIGASPLSSDPLVDWVFVTEPQAGMNDREVHYARGKCLGGTSGLNFMIYHRGSEKSYDWWAEAVGDESYTLESLQPYFEKAVNFTPPTEGKRFPNVTSEYDANDFTSPGGPVQVSYSNYVSPFSTWVEKALLDNGLEKTDGFNDGRLLGTHYVQTTMRASDQTRSSSTAFINSALGNENLYVYINTLVKKVLFDSSKRASGVEVVSLGIPYKINAAKEVILSAGAFQSPQVLMVSGVGPKETLDKFDIEVLSDLPGVGQNMWDHIMFGPAYEVNMDTLDRVLHDPVVLAKALTDYAIKAEGVLTSNVGEFLGWEKLPEKYRANFSQSTIDALNKFPDDWPEVEFISGNGYIGTFNLPILQQPLDGKQYATILGGIVAPSSRGNVTISSASTSDHPLINPAWLSDPADQELAIALFRRIRDVWASDTMTPAVVGSVDDEYWPGRGYESDEELLEIIKEAAISIWHAAGTCKMGTKDDQHAVIDSAARVFGVEGLRVVDASSFPILPPGHPTATVYALAERIAANITAGV</sequence>
<dbReference type="OrthoDB" id="269227at2759"/>
<feature type="domain" description="Glucose-methanol-choline oxidoreductase N-terminal" evidence="7">
    <location>
        <begin position="148"/>
        <end position="171"/>
    </location>
</feature>
<dbReference type="InterPro" id="IPR000172">
    <property type="entry name" value="GMC_OxRdtase_N"/>
</dbReference>
<comment type="caution">
    <text evidence="9">The sequence shown here is derived from an EMBL/GenBank/DDBJ whole genome shotgun (WGS) entry which is preliminary data.</text>
</comment>
<dbReference type="GO" id="GO:0044550">
    <property type="term" value="P:secondary metabolite biosynthetic process"/>
    <property type="evidence" value="ECO:0007669"/>
    <property type="project" value="TreeGrafter"/>
</dbReference>
<gene>
    <name evidence="9" type="ORF">GTA08_BOTSDO06381</name>
</gene>
<keyword evidence="6" id="KW-0732">Signal</keyword>
<feature type="active site" description="Proton donor" evidence="3">
    <location>
        <position position="577"/>
    </location>
</feature>
<dbReference type="InterPro" id="IPR007867">
    <property type="entry name" value="GMC_OxRtase_C"/>
</dbReference>
<proteinExistence type="inferred from homology"/>
<name>A0A8H4IPZ2_9PEZI</name>
<evidence type="ECO:0000256" key="2">
    <source>
        <dbReference type="ARBA" id="ARBA00023180"/>
    </source>
</evidence>
<keyword evidence="2" id="KW-0325">Glycoprotein</keyword>
<organism evidence="9 10">
    <name type="scientific">Botryosphaeria dothidea</name>
    <dbReference type="NCBI Taxonomy" id="55169"/>
    <lineage>
        <taxon>Eukaryota</taxon>
        <taxon>Fungi</taxon>
        <taxon>Dikarya</taxon>
        <taxon>Ascomycota</taxon>
        <taxon>Pezizomycotina</taxon>
        <taxon>Dothideomycetes</taxon>
        <taxon>Dothideomycetes incertae sedis</taxon>
        <taxon>Botryosphaeriales</taxon>
        <taxon>Botryosphaeriaceae</taxon>
        <taxon>Botryosphaeria</taxon>
    </lineage>
</organism>
<dbReference type="PANTHER" id="PTHR11552:SF138">
    <property type="entry name" value="DEHYDROGENASE PKFF-RELATED"/>
    <property type="match status" value="1"/>
</dbReference>
<comment type="cofactor">
    <cofactor evidence="4">
        <name>FAD</name>
        <dbReference type="ChEBI" id="CHEBI:57692"/>
    </cofactor>
</comment>
<dbReference type="SUPFAM" id="SSF51905">
    <property type="entry name" value="FAD/NAD(P)-binding domain"/>
    <property type="match status" value="1"/>
</dbReference>
<feature type="binding site" evidence="4">
    <location>
        <begin position="576"/>
        <end position="577"/>
    </location>
    <ligand>
        <name>FAD</name>
        <dbReference type="ChEBI" id="CHEBI:57692"/>
    </ligand>
</feature>
<dbReference type="Pfam" id="PF05199">
    <property type="entry name" value="GMC_oxred_C"/>
    <property type="match status" value="1"/>
</dbReference>
<dbReference type="Gene3D" id="3.30.560.10">
    <property type="entry name" value="Glucose Oxidase, domain 3"/>
    <property type="match status" value="1"/>
</dbReference>